<dbReference type="STRING" id="153721.MYP_2314"/>
<dbReference type="Pfam" id="PF19580">
    <property type="entry name" value="Exo_endo_phos_3"/>
    <property type="match status" value="1"/>
</dbReference>
<evidence type="ECO:0000259" key="1">
    <source>
        <dbReference type="Pfam" id="PF19580"/>
    </source>
</evidence>
<dbReference type="RefSeq" id="WP_052430108.1">
    <property type="nucleotide sequence ID" value="NZ_BBLT01000004.1"/>
</dbReference>
<dbReference type="PANTHER" id="PTHR42834">
    <property type="entry name" value="ENDONUCLEASE/EXONUCLEASE/PHOSPHATASE FAMILY PROTEIN (AFU_ORTHOLOGUE AFUA_3G09210)"/>
    <property type="match status" value="1"/>
</dbReference>
<dbReference type="eggNOG" id="COG2374">
    <property type="taxonomic scope" value="Bacteria"/>
</dbReference>
<accession>A0A098LDN3</accession>
<dbReference type="PANTHER" id="PTHR42834:SF1">
    <property type="entry name" value="ENDONUCLEASE_EXONUCLEASE_PHOSPHATASE FAMILY PROTEIN (AFU_ORTHOLOGUE AFUA_3G09210)"/>
    <property type="match status" value="1"/>
</dbReference>
<reference evidence="2 3" key="1">
    <citation type="submission" date="2014-09" db="EMBL/GenBank/DDBJ databases">
        <title>Sporocytophaga myxococcoides PG-01 genome sequencing.</title>
        <authorList>
            <person name="Liu L."/>
            <person name="Gao P.J."/>
            <person name="Chen G.J."/>
            <person name="Wang L.S."/>
        </authorList>
    </citation>
    <scope>NUCLEOTIDE SEQUENCE [LARGE SCALE GENOMIC DNA]</scope>
    <source>
        <strain evidence="2 3">PG-01</strain>
    </source>
</reference>
<dbReference type="AlphaFoldDB" id="A0A098LDN3"/>
<gene>
    <name evidence="2" type="ORF">MYP_2314</name>
</gene>
<dbReference type="InterPro" id="IPR005135">
    <property type="entry name" value="Endo/exonuclease/phosphatase"/>
</dbReference>
<dbReference type="GO" id="GO:0003824">
    <property type="term" value="F:catalytic activity"/>
    <property type="evidence" value="ECO:0007669"/>
    <property type="project" value="InterPro"/>
</dbReference>
<protein>
    <recommendedName>
        <fullName evidence="1">Endonuclease/exonuclease/phosphatase domain-containing protein</fullName>
    </recommendedName>
</protein>
<proteinExistence type="predicted"/>
<evidence type="ECO:0000313" key="3">
    <source>
        <dbReference type="Proteomes" id="UP000030185"/>
    </source>
</evidence>
<dbReference type="Gene3D" id="3.60.10.10">
    <property type="entry name" value="Endonuclease/exonuclease/phosphatase"/>
    <property type="match status" value="1"/>
</dbReference>
<dbReference type="EMBL" id="BBLT01000004">
    <property type="protein sequence ID" value="GAL85086.1"/>
    <property type="molecule type" value="Genomic_DNA"/>
</dbReference>
<organism evidence="2 3">
    <name type="scientific">Sporocytophaga myxococcoides</name>
    <dbReference type="NCBI Taxonomy" id="153721"/>
    <lineage>
        <taxon>Bacteria</taxon>
        <taxon>Pseudomonadati</taxon>
        <taxon>Bacteroidota</taxon>
        <taxon>Cytophagia</taxon>
        <taxon>Cytophagales</taxon>
        <taxon>Cytophagaceae</taxon>
        <taxon>Sporocytophaga</taxon>
    </lineage>
</organism>
<sequence>MKKILWLFLTLIVTFVLSFCLPDEKSDVNTIAFYNVENLFDYHDDPEANDDDFLPGGKYHWTQKRYEKKLKQIATVMSKLGDHDGPELLGLAEIENSHVLKDLINVSASSDIYGFIHQESCDNRGIDVALLYKKKSFKPLSHKLYSPKSMEGVKSGLRELLLVKGILNKDTTYLLINHWTSRRTGVEKSERKRLIMGMLVRELCDSLFKINKDSEIIVMGDFNDTPHDPSIVEVIMAKGDAEKMGEEDLFNGFGNFDALKIGSTKYGKNWLTFDQIMMSKAFYKQHYKKGSSEIYHPEWMHYKSNLMNGPYRTFSGSKYQENGFSDHFPVFINFK</sequence>
<name>A0A098LDN3_9BACT</name>
<evidence type="ECO:0000313" key="2">
    <source>
        <dbReference type="EMBL" id="GAL85086.1"/>
    </source>
</evidence>
<dbReference type="SUPFAM" id="SSF56219">
    <property type="entry name" value="DNase I-like"/>
    <property type="match status" value="1"/>
</dbReference>
<dbReference type="InterPro" id="IPR036691">
    <property type="entry name" value="Endo/exonu/phosph_ase_sf"/>
</dbReference>
<dbReference type="OrthoDB" id="9802724at2"/>
<comment type="caution">
    <text evidence="2">The sequence shown here is derived from an EMBL/GenBank/DDBJ whole genome shotgun (WGS) entry which is preliminary data.</text>
</comment>
<feature type="domain" description="Endonuclease/exonuclease/phosphatase" evidence="1">
    <location>
        <begin position="30"/>
        <end position="334"/>
    </location>
</feature>
<dbReference type="Proteomes" id="UP000030185">
    <property type="component" value="Unassembled WGS sequence"/>
</dbReference>
<keyword evidence="3" id="KW-1185">Reference proteome</keyword>